<sequence>MAAQRKQQVILLLLVILLAAEVVSCQLKAGCPGKCGSLSIPYPFGTRQGCYLDESFLITCQDNSTSSIPLLGKSNVSVVDISLQDGKMRIATSVAYDCYNETGFLVSHKYPWFDLPHFSDSSTRNWV</sequence>
<reference evidence="1 2" key="1">
    <citation type="journal article" date="2022" name="DNA Res.">
        <title>Chromosomal-level genome assembly of the orchid tree Bauhinia variegata (Leguminosae; Cercidoideae) supports the allotetraploid origin hypothesis of Bauhinia.</title>
        <authorList>
            <person name="Zhong Y."/>
            <person name="Chen Y."/>
            <person name="Zheng D."/>
            <person name="Pang J."/>
            <person name="Liu Y."/>
            <person name="Luo S."/>
            <person name="Meng S."/>
            <person name="Qian L."/>
            <person name="Wei D."/>
            <person name="Dai S."/>
            <person name="Zhou R."/>
        </authorList>
    </citation>
    <scope>NUCLEOTIDE SEQUENCE [LARGE SCALE GENOMIC DNA]</scope>
    <source>
        <strain evidence="1">BV-YZ2020</strain>
    </source>
</reference>
<proteinExistence type="predicted"/>
<organism evidence="1 2">
    <name type="scientific">Bauhinia variegata</name>
    <name type="common">Purple orchid tree</name>
    <name type="synonym">Phanera variegata</name>
    <dbReference type="NCBI Taxonomy" id="167791"/>
    <lineage>
        <taxon>Eukaryota</taxon>
        <taxon>Viridiplantae</taxon>
        <taxon>Streptophyta</taxon>
        <taxon>Embryophyta</taxon>
        <taxon>Tracheophyta</taxon>
        <taxon>Spermatophyta</taxon>
        <taxon>Magnoliopsida</taxon>
        <taxon>eudicotyledons</taxon>
        <taxon>Gunneridae</taxon>
        <taxon>Pentapetalae</taxon>
        <taxon>rosids</taxon>
        <taxon>fabids</taxon>
        <taxon>Fabales</taxon>
        <taxon>Fabaceae</taxon>
        <taxon>Cercidoideae</taxon>
        <taxon>Cercideae</taxon>
        <taxon>Bauhiniinae</taxon>
        <taxon>Bauhinia</taxon>
    </lineage>
</organism>
<dbReference type="Proteomes" id="UP000828941">
    <property type="component" value="Chromosome 6"/>
</dbReference>
<dbReference type="EMBL" id="CM039431">
    <property type="protein sequence ID" value="KAI4337883.1"/>
    <property type="molecule type" value="Genomic_DNA"/>
</dbReference>
<protein>
    <submittedName>
        <fullName evidence="1">Uncharacterized protein</fullName>
    </submittedName>
</protein>
<accession>A0ACB9NNB0</accession>
<keyword evidence="2" id="KW-1185">Reference proteome</keyword>
<name>A0ACB9NNB0_BAUVA</name>
<evidence type="ECO:0000313" key="2">
    <source>
        <dbReference type="Proteomes" id="UP000828941"/>
    </source>
</evidence>
<evidence type="ECO:0000313" key="1">
    <source>
        <dbReference type="EMBL" id="KAI4337883.1"/>
    </source>
</evidence>
<comment type="caution">
    <text evidence="1">The sequence shown here is derived from an EMBL/GenBank/DDBJ whole genome shotgun (WGS) entry which is preliminary data.</text>
</comment>
<gene>
    <name evidence="1" type="ORF">L6164_016249</name>
</gene>